<dbReference type="GO" id="GO:0015074">
    <property type="term" value="P:DNA integration"/>
    <property type="evidence" value="ECO:0007669"/>
    <property type="project" value="InterPro"/>
</dbReference>
<dbReference type="Gene3D" id="3.30.70.270">
    <property type="match status" value="2"/>
</dbReference>
<dbReference type="SUPFAM" id="SSF50630">
    <property type="entry name" value="Acid proteases"/>
    <property type="match status" value="1"/>
</dbReference>
<dbReference type="Pfam" id="PF25273">
    <property type="entry name" value="DUF7869"/>
    <property type="match status" value="1"/>
</dbReference>
<dbReference type="EC" id="2.7.7.49" evidence="1"/>
<dbReference type="InterPro" id="IPR012337">
    <property type="entry name" value="RNaseH-like_sf"/>
</dbReference>
<dbReference type="PANTHER" id="PTHR37984:SF8">
    <property type="entry name" value="CCHC-TYPE DOMAIN-CONTAINING PROTEIN"/>
    <property type="match status" value="1"/>
</dbReference>
<evidence type="ECO:0000256" key="2">
    <source>
        <dbReference type="SAM" id="MobiDB-lite"/>
    </source>
</evidence>
<dbReference type="GO" id="GO:0003676">
    <property type="term" value="F:nucleic acid binding"/>
    <property type="evidence" value="ECO:0007669"/>
    <property type="project" value="InterPro"/>
</dbReference>
<protein>
    <recommendedName>
        <fullName evidence="1">RNA-directed DNA polymerase</fullName>
        <ecNumber evidence="1">2.7.7.49</ecNumber>
    </recommendedName>
</protein>
<dbReference type="Gene3D" id="2.40.70.10">
    <property type="entry name" value="Acid Proteases"/>
    <property type="match status" value="1"/>
</dbReference>
<evidence type="ECO:0000259" key="3">
    <source>
        <dbReference type="PROSITE" id="PS50878"/>
    </source>
</evidence>
<dbReference type="Gene3D" id="3.30.420.10">
    <property type="entry name" value="Ribonuclease H-like superfamily/Ribonuclease H"/>
    <property type="match status" value="1"/>
</dbReference>
<dbReference type="InterPro" id="IPR050951">
    <property type="entry name" value="Retrovirus_Pol_polyprotein"/>
</dbReference>
<dbReference type="InterPro" id="IPR043128">
    <property type="entry name" value="Rev_trsase/Diguanyl_cyclase"/>
</dbReference>
<dbReference type="FunFam" id="3.30.420.10:FF:000063">
    <property type="entry name" value="Retrovirus-related Pol polyprotein from transposon 297-like Protein"/>
    <property type="match status" value="1"/>
</dbReference>
<evidence type="ECO:0000313" key="5">
    <source>
        <dbReference type="EMBL" id="KAB0803080.1"/>
    </source>
</evidence>
<feature type="region of interest" description="Disordered" evidence="2">
    <location>
        <begin position="1801"/>
        <end position="1867"/>
    </location>
</feature>
<feature type="domain" description="Reverse transcriptase" evidence="3">
    <location>
        <begin position="1000"/>
        <end position="1176"/>
    </location>
</feature>
<dbReference type="InterPro" id="IPR021109">
    <property type="entry name" value="Peptidase_aspartic_dom_sf"/>
</dbReference>
<dbReference type="CDD" id="cd01647">
    <property type="entry name" value="RT_LTR"/>
    <property type="match status" value="1"/>
</dbReference>
<dbReference type="InterPro" id="IPR043502">
    <property type="entry name" value="DNA/RNA_pol_sf"/>
</dbReference>
<dbReference type="GO" id="GO:0003964">
    <property type="term" value="F:RNA-directed DNA polymerase activity"/>
    <property type="evidence" value="ECO:0007669"/>
    <property type="project" value="UniProtKB-EC"/>
</dbReference>
<dbReference type="EMBL" id="VVIM01000001">
    <property type="protein sequence ID" value="KAB0803080.1"/>
    <property type="molecule type" value="Genomic_DNA"/>
</dbReference>
<dbReference type="FunFam" id="1.10.340.70:FF:000003">
    <property type="entry name" value="Protein CBG25708"/>
    <property type="match status" value="1"/>
</dbReference>
<dbReference type="InterPro" id="IPR000477">
    <property type="entry name" value="RT_dom"/>
</dbReference>
<accession>A0A5N4B0Z5</accession>
<dbReference type="Proteomes" id="UP000327044">
    <property type="component" value="Unassembled WGS sequence"/>
</dbReference>
<dbReference type="SUPFAM" id="SSF53098">
    <property type="entry name" value="Ribonuclease H-like"/>
    <property type="match status" value="1"/>
</dbReference>
<keyword evidence="6" id="KW-1185">Reference proteome</keyword>
<dbReference type="Gene3D" id="3.10.10.10">
    <property type="entry name" value="HIV Type 1 Reverse Transcriptase, subunit A, domain 1"/>
    <property type="match status" value="1"/>
</dbReference>
<dbReference type="Pfam" id="PF17919">
    <property type="entry name" value="RT_RNaseH_2"/>
    <property type="match status" value="1"/>
</dbReference>
<dbReference type="Pfam" id="PF00078">
    <property type="entry name" value="RVT_1"/>
    <property type="match status" value="1"/>
</dbReference>
<dbReference type="PANTHER" id="PTHR37984">
    <property type="entry name" value="PROTEIN CBG26694"/>
    <property type="match status" value="1"/>
</dbReference>
<dbReference type="Pfam" id="PF13650">
    <property type="entry name" value="Asp_protease_2"/>
    <property type="match status" value="1"/>
</dbReference>
<feature type="compositionally biased region" description="Basic and acidic residues" evidence="2">
    <location>
        <begin position="1812"/>
        <end position="1825"/>
    </location>
</feature>
<dbReference type="InterPro" id="IPR036397">
    <property type="entry name" value="RNaseH_sf"/>
</dbReference>
<dbReference type="InterPro" id="IPR057191">
    <property type="entry name" value="DUF7869"/>
</dbReference>
<comment type="caution">
    <text evidence="5">The sequence shown here is derived from an EMBL/GenBank/DDBJ whole genome shotgun (WGS) entry which is preliminary data.</text>
</comment>
<dbReference type="GO" id="GO:0042575">
    <property type="term" value="C:DNA polymerase complex"/>
    <property type="evidence" value="ECO:0007669"/>
    <property type="project" value="UniProtKB-ARBA"/>
</dbReference>
<dbReference type="Pfam" id="PF17921">
    <property type="entry name" value="Integrase_H2C2"/>
    <property type="match status" value="1"/>
</dbReference>
<feature type="region of interest" description="Disordered" evidence="2">
    <location>
        <begin position="1"/>
        <end position="22"/>
    </location>
</feature>
<dbReference type="CDD" id="cd05481">
    <property type="entry name" value="retropepsin_like_LTR_1"/>
    <property type="match status" value="1"/>
</dbReference>
<dbReference type="InterPro" id="IPR041588">
    <property type="entry name" value="Integrase_H2C2"/>
</dbReference>
<sequence>MESADGEHIVGRERSKSDIQNHDPDLQQFNIVCNHKNNPKLQCGQVGRDDILKPREVFYKNPNKVIQDGILASNIELDIPKRKRARKSDGKPHSLSAKYHAGEEIIKEKRGDDRRAFKFVDKLDAVKSFISQLQGKESHYGRQKSRRIYISSEYNISILWQLYNKNSPEGLKVNYKYFSRVFSKYFNIGFGSPATDVCSYCVRTQTKISMSQSSSEKQKISTELKVHKFRATQFHKLMKTEVPNTVSYCFDLQQVQVLPKVPIQEAFYAQQLSIYFFCVTKLNCQEPIFYTWMEHQAGRGATETSSAIIDFLKRTEFPEDATKIRFFADGCGGQNKNSHVIHALMFWLHTSGEKIKEIEIIFPIRGHSYLPADRIFGRIEKILRSHSLIKTPDAYWELYTKVGEVRKLGSDWNLLDVKNMLQWLKKVNGISSCRRFFIKKNVSANNILVKSEVLYRTDTNKFQSLLKPRTRFDQVVVPWLPLGHQIKKKKIDSLKKLLESLSGEKWNNDPELAWLVPIFEEQREDGEIEANEECECNDMEEKFKNAFDIYMEASGLSTAEEKRKIAIFLNVAGEEAQEVYTTLGLTNEQKAKYDEVIKAFQEYCKPRNNETYDRFKFFSRNKNTEETYDSFIKDLKVLAKPCNFGDQEDSLIRDRLILGITDVVLQERLLRQTKLTLKDAEQHCRLTEVSRRQVEGLKEEHAKVDIIRKGKRDQLAATGGKTTKTPGNTYDCRKCGRNHQIAQCFAYGQTCHNCNGLNHFAIGCKFKNWNKNKFMHGKNVSSKKNKINNLEVAGVEDDDDDDDCYIDLISLDKIGCESSIKLWKENVTINGIKISFKLDTGAQCNVLPLKWLEKVQKQKELKEINQTIITYGNNRIKVKGYVILNCKLRNTEYKLKFIVVDVESDPILGLNACVKLNLVARLDSVSQLKENGSNGRDPKEKLKFAFINENKTLFEGLGKIPMEHRIKLKNNYVPFVSVCRRVPDSLKEKLKTTLEELVQKGIIEKVEGPSEWVNNIVIIEKPNGKLRICLDPQQLNKNICLEQYPIPTIDEIGVKLKNKRVFSVVDMKDGFYQIPIDKESSNLCTFISPFGKFKFLRLPFGLSISPEVFQKINEKIFQNLGIGIYFDDCIIAGRDEKEHDELMNKFIERAKQYNIKFNPDKLQYKVSKVKYLGQEFSHEGVKPDPDYIEAITCLSEPSNKKDLLKILGMVNYLSKFVPKLSELCGPLRKLIKNDVEFIWGNEQRETFNKLKLSIINIPTLKIFDSKEPIVVQTDASQYGMGGALLQGGKPVAFCSRSLTETETRYAQIEKEYLAICYSLNKFHQFIYGKRITVNSDHKPLVAIQEKDINKITSRLQRMRLKTLKYNFKIEYLPGKQMFIADLLSRFYINKNTMDDPEMLEVVHCVEMELPISRDRLEEIINKTETDHTLKIVKQFCESGWPNHKSQFNNAELKHYFKIKNELVTKNGIIFYNNKLVVPESLRKYMLQQLHKVHFGIEKTKRRGRKLFYWPRLSSDIENFVTNCGVCKKFSRANVKEPLIPHEAPELPFEKVGSDILEFNRNSYLVVVDYYSKWIELKKLNNKTVKEVITKLKEIFSTFGVPSKFVSDNNPYNSLEFKKFAKEINMELSFASPRYPKSNGLAEKAVGICKNMLKKCEETNSEIFGHLLEYRATPLSGLDESPAELLNSRMLRTTLPITKTQLKPKVVNINTEAVKQRQKKAKLYYDRNAKARPEFKNNEHVYIKNDQNSNWRTGKIISKGSTPRSYVVCDEKGSVLKRNSWFLKKAGTASITNRRSTIDSNIDIDETNSTEQGSDKVENSVDDKVENSVAVDGKVENQSEGDNSDGGSDKCKNREVNSEPSTERLKREIKMPIRYKDYV</sequence>
<evidence type="ECO:0000259" key="4">
    <source>
        <dbReference type="PROSITE" id="PS50994"/>
    </source>
</evidence>
<dbReference type="PROSITE" id="PS50878">
    <property type="entry name" value="RT_POL"/>
    <property type="match status" value="1"/>
</dbReference>
<dbReference type="Gene3D" id="1.10.340.70">
    <property type="match status" value="1"/>
</dbReference>
<dbReference type="PROSITE" id="PS50994">
    <property type="entry name" value="INTEGRASE"/>
    <property type="match status" value="1"/>
</dbReference>
<dbReference type="CDD" id="cd09274">
    <property type="entry name" value="RNase_HI_RT_Ty3"/>
    <property type="match status" value="1"/>
</dbReference>
<dbReference type="InterPro" id="IPR041577">
    <property type="entry name" value="RT_RNaseH_2"/>
</dbReference>
<dbReference type="InterPro" id="IPR001584">
    <property type="entry name" value="Integrase_cat-core"/>
</dbReference>
<dbReference type="InParanoid" id="A0A5N4B0Z5"/>
<evidence type="ECO:0000313" key="6">
    <source>
        <dbReference type="Proteomes" id="UP000327044"/>
    </source>
</evidence>
<gene>
    <name evidence="5" type="ORF">PPYR_00050</name>
</gene>
<feature type="compositionally biased region" description="Basic and acidic residues" evidence="2">
    <location>
        <begin position="1846"/>
        <end position="1867"/>
    </location>
</feature>
<dbReference type="SUPFAM" id="SSF56672">
    <property type="entry name" value="DNA/RNA polymerases"/>
    <property type="match status" value="1"/>
</dbReference>
<feature type="domain" description="Integrase catalytic" evidence="4">
    <location>
        <begin position="1543"/>
        <end position="1711"/>
    </location>
</feature>
<reference evidence="5 6" key="1">
    <citation type="journal article" date="2018" name="Elife">
        <title>Firefly genomes illuminate parallel origins of bioluminescence in beetles.</title>
        <authorList>
            <person name="Fallon T.R."/>
            <person name="Lower S.E."/>
            <person name="Chang C.H."/>
            <person name="Bessho-Uehara M."/>
            <person name="Martin G.J."/>
            <person name="Bewick A.J."/>
            <person name="Behringer M."/>
            <person name="Debat H.J."/>
            <person name="Wong I."/>
            <person name="Day J.C."/>
            <person name="Suvorov A."/>
            <person name="Silva C.J."/>
            <person name="Stanger-Hall K.F."/>
            <person name="Hall D.W."/>
            <person name="Schmitz R.J."/>
            <person name="Nelson D.R."/>
            <person name="Lewis S.M."/>
            <person name="Shigenobu S."/>
            <person name="Bybee S.M."/>
            <person name="Larracuente A.M."/>
            <person name="Oba Y."/>
            <person name="Weng J.K."/>
        </authorList>
    </citation>
    <scope>NUCLEOTIDE SEQUENCE [LARGE SCALE GENOMIC DNA]</scope>
    <source>
        <strain evidence="5">1611_PpyrPB1</strain>
        <tissue evidence="5">Whole body</tissue>
    </source>
</reference>
<dbReference type="FunFam" id="3.30.70.270:FF:000020">
    <property type="entry name" value="Transposon Tf2-6 polyprotein-like Protein"/>
    <property type="match status" value="1"/>
</dbReference>
<evidence type="ECO:0000256" key="1">
    <source>
        <dbReference type="ARBA" id="ARBA00012493"/>
    </source>
</evidence>
<organism evidence="5 6">
    <name type="scientific">Photinus pyralis</name>
    <name type="common">Common eastern firefly</name>
    <name type="synonym">Lampyris pyralis</name>
    <dbReference type="NCBI Taxonomy" id="7054"/>
    <lineage>
        <taxon>Eukaryota</taxon>
        <taxon>Metazoa</taxon>
        <taxon>Ecdysozoa</taxon>
        <taxon>Arthropoda</taxon>
        <taxon>Hexapoda</taxon>
        <taxon>Insecta</taxon>
        <taxon>Pterygota</taxon>
        <taxon>Neoptera</taxon>
        <taxon>Endopterygota</taxon>
        <taxon>Coleoptera</taxon>
        <taxon>Polyphaga</taxon>
        <taxon>Elateriformia</taxon>
        <taxon>Elateroidea</taxon>
        <taxon>Lampyridae</taxon>
        <taxon>Lampyrinae</taxon>
        <taxon>Photinus</taxon>
    </lineage>
</organism>
<proteinExistence type="predicted"/>
<name>A0A5N4B0Z5_PHOPY</name>